<proteinExistence type="predicted"/>
<comment type="caution">
    <text evidence="2">The sequence shown here is derived from an EMBL/GenBank/DDBJ whole genome shotgun (WGS) entry which is preliminary data.</text>
</comment>
<keyword evidence="3" id="KW-1185">Reference proteome</keyword>
<accession>A0A2U2DK31</accession>
<evidence type="ECO:0000259" key="1">
    <source>
        <dbReference type="Pfam" id="PF21818"/>
    </source>
</evidence>
<organism evidence="2 3">
    <name type="scientific">Metarhizobium album</name>
    <dbReference type="NCBI Taxonomy" id="2182425"/>
    <lineage>
        <taxon>Bacteria</taxon>
        <taxon>Pseudomonadati</taxon>
        <taxon>Pseudomonadota</taxon>
        <taxon>Alphaproteobacteria</taxon>
        <taxon>Hyphomicrobiales</taxon>
        <taxon>Rhizobiaceae</taxon>
        <taxon>Metarhizobium</taxon>
    </lineage>
</organism>
<dbReference type="Proteomes" id="UP000245252">
    <property type="component" value="Unassembled WGS sequence"/>
</dbReference>
<gene>
    <name evidence="2" type="ORF">DEM27_24200</name>
</gene>
<dbReference type="InterPro" id="IPR049251">
    <property type="entry name" value="DUF6884"/>
</dbReference>
<feature type="domain" description="DUF6884" evidence="1">
    <location>
        <begin position="12"/>
        <end position="67"/>
    </location>
</feature>
<dbReference type="Pfam" id="PF21818">
    <property type="entry name" value="DUF6884"/>
    <property type="match status" value="1"/>
</dbReference>
<name>A0A2U2DK31_9HYPH</name>
<dbReference type="AlphaFoldDB" id="A0A2U2DK31"/>
<sequence length="273" mass="30032">MVAAAWSERLHKVEPVRPARDLYSGRSFVEAVKAATASRANLYVVSAGLGLVHGDTSIPSYNLTVSKGDPDCVMSKLPGDCFEADWWAALGGADALINMIEAEPHVVIIGLPSPYLRMIAPALARLSDEACSRVRIAGGRYVGDLDLRLERARLPYDDRLDGPQSPLPGTKSDFAARAARHFVEQVLAKDLAATVDDHSAQVEALMSQWTRPIAKTGIRVSDLEIKAIVREHWERADGRTTKLLRILRDELNVACEQKRFQGLAAEIREERVI</sequence>
<evidence type="ECO:0000313" key="2">
    <source>
        <dbReference type="EMBL" id="PWE53654.1"/>
    </source>
</evidence>
<evidence type="ECO:0000313" key="3">
    <source>
        <dbReference type="Proteomes" id="UP000245252"/>
    </source>
</evidence>
<dbReference type="EMBL" id="QFBC01000014">
    <property type="protein sequence ID" value="PWE53654.1"/>
    <property type="molecule type" value="Genomic_DNA"/>
</dbReference>
<protein>
    <recommendedName>
        <fullName evidence="1">DUF6884 domain-containing protein</fullName>
    </recommendedName>
</protein>
<reference evidence="2 3" key="1">
    <citation type="submission" date="2018-05" db="EMBL/GenBank/DDBJ databases">
        <title>The draft genome of strain NS-104.</title>
        <authorList>
            <person name="Hang P."/>
            <person name="Jiang J."/>
        </authorList>
    </citation>
    <scope>NUCLEOTIDE SEQUENCE [LARGE SCALE GENOMIC DNA]</scope>
    <source>
        <strain evidence="2 3">NS-104</strain>
    </source>
</reference>